<dbReference type="STRING" id="1419482.SAMN05444266_101742"/>
<dbReference type="EMBL" id="FRBL01000001">
    <property type="protein sequence ID" value="SHK96519.1"/>
    <property type="molecule type" value="Genomic_DNA"/>
</dbReference>
<dbReference type="Proteomes" id="UP000184420">
    <property type="component" value="Unassembled WGS sequence"/>
</dbReference>
<evidence type="ECO:0000313" key="2">
    <source>
        <dbReference type="EMBL" id="SHK96519.1"/>
    </source>
</evidence>
<gene>
    <name evidence="2" type="ORF">SAMN05444266_101742</name>
</gene>
<dbReference type="Gene3D" id="2.60.120.560">
    <property type="entry name" value="Exo-inulinase, domain 1"/>
    <property type="match status" value="2"/>
</dbReference>
<keyword evidence="3" id="KW-1185">Reference proteome</keyword>
<organism evidence="2 3">
    <name type="scientific">Chitinophaga jiangningensis</name>
    <dbReference type="NCBI Taxonomy" id="1419482"/>
    <lineage>
        <taxon>Bacteria</taxon>
        <taxon>Pseudomonadati</taxon>
        <taxon>Bacteroidota</taxon>
        <taxon>Chitinophagia</taxon>
        <taxon>Chitinophagales</taxon>
        <taxon>Chitinophagaceae</taxon>
        <taxon>Chitinophaga</taxon>
    </lineage>
</organism>
<dbReference type="InterPro" id="IPR010496">
    <property type="entry name" value="AL/BT2_dom"/>
</dbReference>
<evidence type="ECO:0000313" key="3">
    <source>
        <dbReference type="Proteomes" id="UP000184420"/>
    </source>
</evidence>
<reference evidence="2 3" key="1">
    <citation type="submission" date="2016-11" db="EMBL/GenBank/DDBJ databases">
        <authorList>
            <person name="Jaros S."/>
            <person name="Januszkiewicz K."/>
            <person name="Wedrychowicz H."/>
        </authorList>
    </citation>
    <scope>NUCLEOTIDE SEQUENCE [LARGE SCALE GENOMIC DNA]</scope>
    <source>
        <strain evidence="2 3">DSM 27406</strain>
    </source>
</reference>
<dbReference type="Pfam" id="PF06439">
    <property type="entry name" value="3keto-disac_hyd"/>
    <property type="match status" value="2"/>
</dbReference>
<accession>A0A1M6WSG4</accession>
<sequence>MQSVVKVRIILYFGSLIPELVMKKILLVCGSVLLLTGALQAQKASKSGWQDLFNGKDLKGWKQLGGKAIYTARNGEIVGTTVVNTPNSFLATEKDYGDFILELEFKLDKEFNSGIQFRSQSRPDYNNGRVFGYQMEIDPSDRKWSGGIYEEGRRGWQYPMEYNPGGQNAFKKTDWNKYRIECRGNEIRTWVNGVATAHLVDTALPKGFIALQVHSIGKDGADAGKDIRWRNVRIIENPSPSQYSPYDNIYVVNNVVNTVSAQQKKNGFQLLWDGKSSKGWRGYNQKGFPDKGWTYNDGTMTIHNSNGDEMGSGGDIVTEKEYSAFEVEFEFKLTKGANSGVKYFVKESYDTKGKSAIGLEYQVLDDETHPDAKLGRDGNRTLASLYDLMTRKQEKRALLPIGEWNKGRIIVYPNNHVEHWLNGFKVLEYERGSQAFKDLVAISKYKNWNNFGLWPEGRLLLQDHGNEVSYRSLRIKTLK</sequence>
<evidence type="ECO:0000259" key="1">
    <source>
        <dbReference type="Pfam" id="PF06439"/>
    </source>
</evidence>
<feature type="domain" description="3-keto-alpha-glucoside-1,2-lyase/3-keto-2-hydroxy-glucal hydratase" evidence="1">
    <location>
        <begin position="48"/>
        <end position="234"/>
    </location>
</feature>
<feature type="domain" description="3-keto-alpha-glucoside-1,2-lyase/3-keto-2-hydroxy-glucal hydratase" evidence="1">
    <location>
        <begin position="267"/>
        <end position="476"/>
    </location>
</feature>
<protein>
    <recommendedName>
        <fullName evidence="1">3-keto-alpha-glucoside-1,2-lyase/3-keto-2-hydroxy-glucal hydratase domain-containing protein</fullName>
    </recommendedName>
</protein>
<dbReference type="GO" id="GO:0016787">
    <property type="term" value="F:hydrolase activity"/>
    <property type="evidence" value="ECO:0007669"/>
    <property type="project" value="InterPro"/>
</dbReference>
<proteinExistence type="predicted"/>
<dbReference type="AlphaFoldDB" id="A0A1M6WSG4"/>
<name>A0A1M6WSG4_9BACT</name>